<organism evidence="2 3">
    <name type="scientific">Lasiosphaeria hispida</name>
    <dbReference type="NCBI Taxonomy" id="260671"/>
    <lineage>
        <taxon>Eukaryota</taxon>
        <taxon>Fungi</taxon>
        <taxon>Dikarya</taxon>
        <taxon>Ascomycota</taxon>
        <taxon>Pezizomycotina</taxon>
        <taxon>Sordariomycetes</taxon>
        <taxon>Sordariomycetidae</taxon>
        <taxon>Sordariales</taxon>
        <taxon>Lasiosphaeriaceae</taxon>
        <taxon>Lasiosphaeria</taxon>
    </lineage>
</organism>
<keyword evidence="1" id="KW-0812">Transmembrane</keyword>
<feature type="transmembrane region" description="Helical" evidence="1">
    <location>
        <begin position="46"/>
        <end position="69"/>
    </location>
</feature>
<dbReference type="AlphaFoldDB" id="A0AAJ0H8T3"/>
<dbReference type="Proteomes" id="UP001275084">
    <property type="component" value="Unassembled WGS sequence"/>
</dbReference>
<accession>A0AAJ0H8T3</accession>
<keyword evidence="1" id="KW-0472">Membrane</keyword>
<name>A0AAJ0H8T3_9PEZI</name>
<keyword evidence="1" id="KW-1133">Transmembrane helix</keyword>
<proteinExistence type="predicted"/>
<feature type="transmembrane region" description="Helical" evidence="1">
    <location>
        <begin position="20"/>
        <end position="40"/>
    </location>
</feature>
<comment type="caution">
    <text evidence="2">The sequence shown here is derived from an EMBL/GenBank/DDBJ whole genome shotgun (WGS) entry which is preliminary data.</text>
</comment>
<reference evidence="2" key="1">
    <citation type="journal article" date="2023" name="Mol. Phylogenet. Evol.">
        <title>Genome-scale phylogeny and comparative genomics of the fungal order Sordariales.</title>
        <authorList>
            <person name="Hensen N."/>
            <person name="Bonometti L."/>
            <person name="Westerberg I."/>
            <person name="Brannstrom I.O."/>
            <person name="Guillou S."/>
            <person name="Cros-Aarteil S."/>
            <person name="Calhoun S."/>
            <person name="Haridas S."/>
            <person name="Kuo A."/>
            <person name="Mondo S."/>
            <person name="Pangilinan J."/>
            <person name="Riley R."/>
            <person name="LaButti K."/>
            <person name="Andreopoulos B."/>
            <person name="Lipzen A."/>
            <person name="Chen C."/>
            <person name="Yan M."/>
            <person name="Daum C."/>
            <person name="Ng V."/>
            <person name="Clum A."/>
            <person name="Steindorff A."/>
            <person name="Ohm R.A."/>
            <person name="Martin F."/>
            <person name="Silar P."/>
            <person name="Natvig D.O."/>
            <person name="Lalanne C."/>
            <person name="Gautier V."/>
            <person name="Ament-Velasquez S.L."/>
            <person name="Kruys A."/>
            <person name="Hutchinson M.I."/>
            <person name="Powell A.J."/>
            <person name="Barry K."/>
            <person name="Miller A.N."/>
            <person name="Grigoriev I.V."/>
            <person name="Debuchy R."/>
            <person name="Gladieux P."/>
            <person name="Hiltunen Thoren M."/>
            <person name="Johannesson H."/>
        </authorList>
    </citation>
    <scope>NUCLEOTIDE SEQUENCE</scope>
    <source>
        <strain evidence="2">CBS 955.72</strain>
    </source>
</reference>
<evidence type="ECO:0000313" key="2">
    <source>
        <dbReference type="EMBL" id="KAK3343840.1"/>
    </source>
</evidence>
<reference evidence="2" key="2">
    <citation type="submission" date="2023-06" db="EMBL/GenBank/DDBJ databases">
        <authorList>
            <consortium name="Lawrence Berkeley National Laboratory"/>
            <person name="Haridas S."/>
            <person name="Hensen N."/>
            <person name="Bonometti L."/>
            <person name="Westerberg I."/>
            <person name="Brannstrom I.O."/>
            <person name="Guillou S."/>
            <person name="Cros-Aarteil S."/>
            <person name="Calhoun S."/>
            <person name="Kuo A."/>
            <person name="Mondo S."/>
            <person name="Pangilinan J."/>
            <person name="Riley R."/>
            <person name="Labutti K."/>
            <person name="Andreopoulos B."/>
            <person name="Lipzen A."/>
            <person name="Chen C."/>
            <person name="Yanf M."/>
            <person name="Daum C."/>
            <person name="Ng V."/>
            <person name="Clum A."/>
            <person name="Steindorff A."/>
            <person name="Ohm R."/>
            <person name="Martin F."/>
            <person name="Silar P."/>
            <person name="Natvig D."/>
            <person name="Lalanne C."/>
            <person name="Gautier V."/>
            <person name="Ament-Velasquez S.L."/>
            <person name="Kruys A."/>
            <person name="Hutchinson M.I."/>
            <person name="Powell A.J."/>
            <person name="Barry K."/>
            <person name="Miller A.N."/>
            <person name="Grigoriev I.V."/>
            <person name="Debuchy R."/>
            <person name="Gladieux P."/>
            <person name="Thoren M.H."/>
            <person name="Johannesson H."/>
        </authorList>
    </citation>
    <scope>NUCLEOTIDE SEQUENCE</scope>
    <source>
        <strain evidence="2">CBS 955.72</strain>
    </source>
</reference>
<gene>
    <name evidence="2" type="ORF">B0T25DRAFT_555311</name>
</gene>
<evidence type="ECO:0000313" key="3">
    <source>
        <dbReference type="Proteomes" id="UP001275084"/>
    </source>
</evidence>
<keyword evidence="3" id="KW-1185">Reference proteome</keyword>
<dbReference type="EMBL" id="JAUIQD010000007">
    <property type="protein sequence ID" value="KAK3343840.1"/>
    <property type="molecule type" value="Genomic_DNA"/>
</dbReference>
<sequence length="306" mass="34589">MIHRKPYTLTTPLNYLKHALRMPCTFPLPFLMISPNLAISPLPSRMFFQTFVVLALASLFAATGLAGAYERIILWHAYRICVASYGKDQKELMIDWRDAKNNVMAKGCQTGTSKLGGCTFNEFIERLNGEGRVDLSDDVEHFDIDEMAKKINEDKSQTRFSQTKRVLGKGLEYDDFINEIINKATKAWTELDGKTGGSQKLLRSFEAMEKAVKVVVDLRGADQQGHIKDDIKKTFPNAEPVTYTKGIKGEKYELLDEEETFKTLPKGTFSLKQLKIFVNSYGKTAATGDPSKTSAQHENVWKAWRL</sequence>
<protein>
    <submittedName>
        <fullName evidence="2">Uncharacterized protein</fullName>
    </submittedName>
</protein>
<evidence type="ECO:0000256" key="1">
    <source>
        <dbReference type="SAM" id="Phobius"/>
    </source>
</evidence>